<proteinExistence type="predicted"/>
<accession>A0A4Q9MQ87</accession>
<evidence type="ECO:0000259" key="1">
    <source>
        <dbReference type="Pfam" id="PF20151"/>
    </source>
</evidence>
<dbReference type="EMBL" id="ML143413">
    <property type="protein sequence ID" value="TBU29357.1"/>
    <property type="molecule type" value="Genomic_DNA"/>
</dbReference>
<name>A0A4Q9MQ87_9APHY</name>
<protein>
    <recommendedName>
        <fullName evidence="1">DUF6533 domain-containing protein</fullName>
    </recommendedName>
</protein>
<dbReference type="OrthoDB" id="2744098at2759"/>
<reference evidence="2" key="1">
    <citation type="submission" date="2019-01" db="EMBL/GenBank/DDBJ databases">
        <title>Draft genome sequences of three monokaryotic isolates of the white-rot basidiomycete fungus Dichomitus squalens.</title>
        <authorList>
            <consortium name="DOE Joint Genome Institute"/>
            <person name="Lopez S.C."/>
            <person name="Andreopoulos B."/>
            <person name="Pangilinan J."/>
            <person name="Lipzen A."/>
            <person name="Riley R."/>
            <person name="Ahrendt S."/>
            <person name="Ng V."/>
            <person name="Barry K."/>
            <person name="Daum C."/>
            <person name="Grigoriev I.V."/>
            <person name="Hilden K.S."/>
            <person name="Makela M.R."/>
            <person name="de Vries R.P."/>
        </authorList>
    </citation>
    <scope>NUCLEOTIDE SEQUENCE [LARGE SCALE GENOMIC DNA]</scope>
    <source>
        <strain evidence="2">OM18370.1</strain>
    </source>
</reference>
<gene>
    <name evidence="2" type="ORF">BD311DRAFT_661383</name>
</gene>
<sequence>ALFVYDFIITFGDEVNLFWLPRRLNGPSILFLLNRYLALAVQIIGSMPNPASLEVCPNPHTHTRWPTNIVDYGNLFTVTVVARSSLIGAELIVLSITWYRTRETIKISKRIMAGQDRQTFASTLLRDGGSYHRLTLLIVNSLNIAFSLTSVSPIGAPRSLQHSPSLTSILISRFLINLQKVKHTLEGSSRSMSELAFQSRASLDVDGFIGSLGAQLPFLDDHVNEGDDWPLSEPFDAPLGAFTSSPSIRDHSKFSPL</sequence>
<organism evidence="2">
    <name type="scientific">Dichomitus squalens</name>
    <dbReference type="NCBI Taxonomy" id="114155"/>
    <lineage>
        <taxon>Eukaryota</taxon>
        <taxon>Fungi</taxon>
        <taxon>Dikarya</taxon>
        <taxon>Basidiomycota</taxon>
        <taxon>Agaricomycotina</taxon>
        <taxon>Agaricomycetes</taxon>
        <taxon>Polyporales</taxon>
        <taxon>Polyporaceae</taxon>
        <taxon>Dichomitus</taxon>
    </lineage>
</organism>
<dbReference type="InterPro" id="IPR045340">
    <property type="entry name" value="DUF6533"/>
</dbReference>
<dbReference type="AlphaFoldDB" id="A0A4Q9MQ87"/>
<feature type="domain" description="DUF6533" evidence="1">
    <location>
        <begin position="1"/>
        <end position="40"/>
    </location>
</feature>
<dbReference type="Pfam" id="PF20151">
    <property type="entry name" value="DUF6533"/>
    <property type="match status" value="1"/>
</dbReference>
<dbReference type="Proteomes" id="UP000292957">
    <property type="component" value="Unassembled WGS sequence"/>
</dbReference>
<evidence type="ECO:0000313" key="2">
    <source>
        <dbReference type="EMBL" id="TBU29357.1"/>
    </source>
</evidence>
<feature type="non-terminal residue" evidence="2">
    <location>
        <position position="1"/>
    </location>
</feature>